<dbReference type="GO" id="GO:0010411">
    <property type="term" value="P:xyloglucan metabolic process"/>
    <property type="evidence" value="ECO:0007669"/>
    <property type="project" value="TreeGrafter"/>
</dbReference>
<dbReference type="SUPFAM" id="SSF110296">
    <property type="entry name" value="Oligoxyloglucan reducing end-specific cellobiohydrolase"/>
    <property type="match status" value="2"/>
</dbReference>
<keyword evidence="1" id="KW-1133">Transmembrane helix</keyword>
<dbReference type="AlphaFoldDB" id="A0A2M8KW19"/>
<accession>A0A2M8KW19</accession>
<dbReference type="InterPro" id="IPR015943">
    <property type="entry name" value="WD40/YVTN_repeat-like_dom_sf"/>
</dbReference>
<reference evidence="3" key="1">
    <citation type="submission" date="2017-09" db="EMBL/GenBank/DDBJ databases">
        <title>Depth-based differentiation of microbial function through sediment-hosted aquifers and enrichment of novel symbionts in the deep terrestrial subsurface.</title>
        <authorList>
            <person name="Probst A.J."/>
            <person name="Ladd B."/>
            <person name="Jarett J.K."/>
            <person name="Geller-Mcgrath D.E."/>
            <person name="Sieber C.M.K."/>
            <person name="Emerson J.B."/>
            <person name="Anantharaman K."/>
            <person name="Thomas B.C."/>
            <person name="Malmstrom R."/>
            <person name="Stieglmeier M."/>
            <person name="Klingl A."/>
            <person name="Woyke T."/>
            <person name="Ryan C.M."/>
            <person name="Banfield J.F."/>
        </authorList>
    </citation>
    <scope>NUCLEOTIDE SEQUENCE [LARGE SCALE GENOMIC DNA]</scope>
</reference>
<proteinExistence type="predicted"/>
<organism evidence="2 3">
    <name type="scientific">Candidatus Ryanbacteria bacterium CG10_big_fil_rev_8_21_14_0_10_43_42</name>
    <dbReference type="NCBI Taxonomy" id="1974864"/>
    <lineage>
        <taxon>Bacteria</taxon>
        <taxon>Candidatus Ryaniibacteriota</taxon>
    </lineage>
</organism>
<dbReference type="Gene3D" id="2.130.10.10">
    <property type="entry name" value="YVTN repeat-like/Quinoprotein amine dehydrogenase"/>
    <property type="match status" value="3"/>
</dbReference>
<keyword evidence="1" id="KW-0812">Transmembrane</keyword>
<dbReference type="Proteomes" id="UP000229098">
    <property type="component" value="Unassembled WGS sequence"/>
</dbReference>
<evidence type="ECO:0000256" key="1">
    <source>
        <dbReference type="SAM" id="Phobius"/>
    </source>
</evidence>
<dbReference type="InterPro" id="IPR052025">
    <property type="entry name" value="Xyloglucanase_GH74"/>
</dbReference>
<evidence type="ECO:0000313" key="3">
    <source>
        <dbReference type="Proteomes" id="UP000229098"/>
    </source>
</evidence>
<dbReference type="PANTHER" id="PTHR43739">
    <property type="entry name" value="XYLOGLUCANASE (EUROFUNG)"/>
    <property type="match status" value="1"/>
</dbReference>
<name>A0A2M8KW19_9BACT</name>
<dbReference type="EMBL" id="PFEF01000010">
    <property type="protein sequence ID" value="PJE64100.1"/>
    <property type="molecule type" value="Genomic_DNA"/>
</dbReference>
<comment type="caution">
    <text evidence="2">The sequence shown here is derived from an EMBL/GenBank/DDBJ whole genome shotgun (WGS) entry which is preliminary data.</text>
</comment>
<protein>
    <recommendedName>
        <fullName evidence="4">Sortilin N-terminal domain-containing protein</fullName>
    </recommendedName>
</protein>
<dbReference type="PANTHER" id="PTHR43739:SF5">
    <property type="entry name" value="EXO-ALPHA-SIALIDASE"/>
    <property type="match status" value="1"/>
</dbReference>
<evidence type="ECO:0008006" key="4">
    <source>
        <dbReference type="Google" id="ProtNLM"/>
    </source>
</evidence>
<evidence type="ECO:0000313" key="2">
    <source>
        <dbReference type="EMBL" id="PJE64100.1"/>
    </source>
</evidence>
<sequence>MNQRIKTIILISIAIVSAIIVFLAAFLFFSRNSEEEIIKEPIAHDPDSTVFLSENGGMEWRGVEDIRFSVEKFMFTSDGRVLYTGTNGDGFWQSENGGRAFSLVEDKNTIVDAHSSIFDIALPASRPPEAYVAVFTDDKGRIVTLQDEGFTEIYFSPLNRTAVSALALDPADDSRLFFISDVGFFESRDAGSTWRVVHRFTRPVEYLLAHPRRTGVFWAITSRGELFHSTDYGVTWENINSRFRQFRGANSIKNIFIDKTDRLYMISEEGLFTSVDAGVTWEEIPLIVPPDSLPITAFAVDPNDVRRIYVAAEAQLYTSTDGGDSWQGRDFGGRRTIKAIAIDPRDSNRILIGFDR</sequence>
<gene>
    <name evidence="2" type="ORF">COU90_04490</name>
</gene>
<keyword evidence="1" id="KW-0472">Membrane</keyword>
<feature type="transmembrane region" description="Helical" evidence="1">
    <location>
        <begin position="7"/>
        <end position="29"/>
    </location>
</feature>